<dbReference type="PANTHER" id="PTHR47526">
    <property type="entry name" value="ATP-DEPENDENT DNA HELICASE"/>
    <property type="match status" value="1"/>
</dbReference>
<evidence type="ECO:0000259" key="1">
    <source>
        <dbReference type="PROSITE" id="PS50800"/>
    </source>
</evidence>
<keyword evidence="3" id="KW-1185">Reference proteome</keyword>
<dbReference type="SUPFAM" id="SSF68906">
    <property type="entry name" value="SAP domain"/>
    <property type="match status" value="1"/>
</dbReference>
<protein>
    <recommendedName>
        <fullName evidence="1">SAP domain-containing protein</fullName>
    </recommendedName>
</protein>
<name>A0ABN8RRR8_9CNID</name>
<dbReference type="PANTHER" id="PTHR47526:SF3">
    <property type="entry name" value="PHD-TYPE DOMAIN-CONTAINING PROTEIN"/>
    <property type="match status" value="1"/>
</dbReference>
<evidence type="ECO:0000313" key="2">
    <source>
        <dbReference type="EMBL" id="CAH3181119.1"/>
    </source>
</evidence>
<evidence type="ECO:0000313" key="3">
    <source>
        <dbReference type="Proteomes" id="UP001159405"/>
    </source>
</evidence>
<dbReference type="Pfam" id="PF02037">
    <property type="entry name" value="SAP"/>
    <property type="match status" value="1"/>
</dbReference>
<reference evidence="2 3" key="1">
    <citation type="submission" date="2022-05" db="EMBL/GenBank/DDBJ databases">
        <authorList>
            <consortium name="Genoscope - CEA"/>
            <person name="William W."/>
        </authorList>
    </citation>
    <scope>NUCLEOTIDE SEQUENCE [LARGE SCALE GENOMIC DNA]</scope>
</reference>
<dbReference type="SMART" id="SM00513">
    <property type="entry name" value="SAP"/>
    <property type="match status" value="1"/>
</dbReference>
<sequence>MPRQAEEVLEYDDFLGWTVSSLKDFLSLRGLKQTGRKSELIARAFGAYELNVPVKFSQEQIYQQIKDEYSRRLTKNEIKSDPNMLPSDAWIDDVKEWPEVDDGKLFSYILRTKAVDVDYIGKYKDQKAYSYWMTGTGEVCNHVIALLYKVNFAHKKAYISPACTSVPQGWNKGTRKDVAQLK</sequence>
<proteinExistence type="predicted"/>
<dbReference type="InterPro" id="IPR036361">
    <property type="entry name" value="SAP_dom_sf"/>
</dbReference>
<dbReference type="EMBL" id="CALNXK010000290">
    <property type="protein sequence ID" value="CAH3181119.1"/>
    <property type="molecule type" value="Genomic_DNA"/>
</dbReference>
<organism evidence="2 3">
    <name type="scientific">Porites lobata</name>
    <dbReference type="NCBI Taxonomy" id="104759"/>
    <lineage>
        <taxon>Eukaryota</taxon>
        <taxon>Metazoa</taxon>
        <taxon>Cnidaria</taxon>
        <taxon>Anthozoa</taxon>
        <taxon>Hexacorallia</taxon>
        <taxon>Scleractinia</taxon>
        <taxon>Fungiina</taxon>
        <taxon>Poritidae</taxon>
        <taxon>Porites</taxon>
    </lineage>
</organism>
<accession>A0ABN8RRR8</accession>
<comment type="caution">
    <text evidence="2">The sequence shown here is derived from an EMBL/GenBank/DDBJ whole genome shotgun (WGS) entry which is preliminary data.</text>
</comment>
<dbReference type="PROSITE" id="PS50800">
    <property type="entry name" value="SAP"/>
    <property type="match status" value="1"/>
</dbReference>
<feature type="domain" description="SAP" evidence="1">
    <location>
        <begin position="14"/>
        <end position="48"/>
    </location>
</feature>
<gene>
    <name evidence="2" type="ORF">PLOB_00024431</name>
</gene>
<dbReference type="InterPro" id="IPR003034">
    <property type="entry name" value="SAP_dom"/>
</dbReference>
<dbReference type="Gene3D" id="1.10.720.30">
    <property type="entry name" value="SAP domain"/>
    <property type="match status" value="1"/>
</dbReference>
<dbReference type="Proteomes" id="UP001159405">
    <property type="component" value="Unassembled WGS sequence"/>
</dbReference>